<evidence type="ECO:0000313" key="7">
    <source>
        <dbReference type="Proteomes" id="UP000484885"/>
    </source>
</evidence>
<reference evidence="6 7" key="1">
    <citation type="submission" date="2020-02" db="EMBL/GenBank/DDBJ databases">
        <authorList>
            <person name="Zhang X.-Y."/>
        </authorList>
    </citation>
    <scope>NUCLEOTIDE SEQUENCE [LARGE SCALE GENOMIC DNA]</scope>
    <source>
        <strain evidence="6 7">C33</strain>
    </source>
</reference>
<dbReference type="GO" id="GO:0006457">
    <property type="term" value="P:protein folding"/>
    <property type="evidence" value="ECO:0007669"/>
    <property type="project" value="InterPro"/>
</dbReference>
<dbReference type="InterPro" id="IPR002130">
    <property type="entry name" value="Cyclophilin-type_PPIase_dom"/>
</dbReference>
<evidence type="ECO:0000256" key="2">
    <source>
        <dbReference type="ARBA" id="ARBA00013194"/>
    </source>
</evidence>
<keyword evidence="3" id="KW-0697">Rotamase</keyword>
<name>A0A845VCR6_9GAMM</name>
<evidence type="ECO:0000256" key="3">
    <source>
        <dbReference type="ARBA" id="ARBA00023110"/>
    </source>
</evidence>
<evidence type="ECO:0000313" key="6">
    <source>
        <dbReference type="EMBL" id="NDY95069.1"/>
    </source>
</evidence>
<feature type="domain" description="PPIase cyclophilin-type" evidence="5">
    <location>
        <begin position="14"/>
        <end position="165"/>
    </location>
</feature>
<dbReference type="Proteomes" id="UP000484885">
    <property type="component" value="Unassembled WGS sequence"/>
</dbReference>
<dbReference type="GO" id="GO:0003755">
    <property type="term" value="F:peptidyl-prolyl cis-trans isomerase activity"/>
    <property type="evidence" value="ECO:0007669"/>
    <property type="project" value="UniProtKB-KW"/>
</dbReference>
<evidence type="ECO:0000259" key="5">
    <source>
        <dbReference type="PROSITE" id="PS50072"/>
    </source>
</evidence>
<dbReference type="Pfam" id="PF00160">
    <property type="entry name" value="Pro_isomerase"/>
    <property type="match status" value="1"/>
</dbReference>
<dbReference type="EMBL" id="JAAGSC010000037">
    <property type="protein sequence ID" value="NDY95069.1"/>
    <property type="molecule type" value="Genomic_DNA"/>
</dbReference>
<dbReference type="PANTHER" id="PTHR45625">
    <property type="entry name" value="PEPTIDYL-PROLYL CIS-TRANS ISOMERASE-RELATED"/>
    <property type="match status" value="1"/>
</dbReference>
<keyword evidence="4" id="KW-0413">Isomerase</keyword>
<dbReference type="InterPro" id="IPR044666">
    <property type="entry name" value="Cyclophilin_A-like"/>
</dbReference>
<accession>A0A845VCR6</accession>
<dbReference type="PROSITE" id="PS00170">
    <property type="entry name" value="CSA_PPIASE_1"/>
    <property type="match status" value="1"/>
</dbReference>
<gene>
    <name evidence="6" type="ORF">G3I74_04940</name>
</gene>
<dbReference type="Gene3D" id="2.40.100.10">
    <property type="entry name" value="Cyclophilin-like"/>
    <property type="match status" value="1"/>
</dbReference>
<dbReference type="AlphaFoldDB" id="A0A845VCR6"/>
<dbReference type="PANTHER" id="PTHR45625:SF4">
    <property type="entry name" value="PEPTIDYLPROLYL ISOMERASE DOMAIN AND WD REPEAT-CONTAINING PROTEIN 1"/>
    <property type="match status" value="1"/>
</dbReference>
<comment type="similarity">
    <text evidence="1">Belongs to the cyclophilin-type PPIase family.</text>
</comment>
<evidence type="ECO:0000256" key="4">
    <source>
        <dbReference type="ARBA" id="ARBA00023235"/>
    </source>
</evidence>
<evidence type="ECO:0000256" key="1">
    <source>
        <dbReference type="ARBA" id="ARBA00007365"/>
    </source>
</evidence>
<protein>
    <recommendedName>
        <fullName evidence="2">peptidylprolyl isomerase</fullName>
        <ecNumber evidence="2">5.2.1.8</ecNumber>
    </recommendedName>
</protein>
<dbReference type="PROSITE" id="PS50072">
    <property type="entry name" value="CSA_PPIASE_2"/>
    <property type="match status" value="1"/>
</dbReference>
<dbReference type="InterPro" id="IPR020892">
    <property type="entry name" value="Cyclophilin-type_PPIase_CS"/>
</dbReference>
<dbReference type="EC" id="5.2.1.8" evidence="2"/>
<comment type="caution">
    <text evidence="6">The sequence shown here is derived from an EMBL/GenBank/DDBJ whole genome shotgun (WGS) entry which is preliminary data.</text>
</comment>
<organism evidence="6 7">
    <name type="scientific">Wenzhouxiangella limi</name>
    <dbReference type="NCBI Taxonomy" id="2707351"/>
    <lineage>
        <taxon>Bacteria</taxon>
        <taxon>Pseudomonadati</taxon>
        <taxon>Pseudomonadota</taxon>
        <taxon>Gammaproteobacteria</taxon>
        <taxon>Chromatiales</taxon>
        <taxon>Wenzhouxiangellaceae</taxon>
        <taxon>Wenzhouxiangella</taxon>
    </lineage>
</organism>
<keyword evidence="7" id="KW-1185">Reference proteome</keyword>
<dbReference type="SUPFAM" id="SSF50891">
    <property type="entry name" value="Cyclophilin-like"/>
    <property type="match status" value="1"/>
</dbReference>
<proteinExistence type="inferred from homology"/>
<dbReference type="InterPro" id="IPR029000">
    <property type="entry name" value="Cyclophilin-like_dom_sf"/>
</dbReference>
<sequence>MADNPRVWLDTDRGPIVLELDPERAPRHVENFLAYVNEGFYDGLIFHRSIEGFVVQGGGYDREFRLRQPTRDPVPGAPNNGLDNEIGTVALAQAPNNIDSGQSQFFINLARNDFLDAEFTVFGRVVSGLEVLRDMNADRVLSKLVGLNRFDDVPVRPPLVRRAVETRGFPLMPLHTGSWFDPATNGTGFNIEVANDASNEEGPLLLVYWYDFRDGRQIWATGVERFDYGAAEVTVELISVDEPGQAVDFRNPPEFDAFETWGSLTVRFNDCRSGVFSYDTVALGSGEIEVIRLTLPDQASCSVLD</sequence>
<dbReference type="PRINTS" id="PR00153">
    <property type="entry name" value="CSAPPISMRASE"/>
</dbReference>